<name>X1AEH4_9ZZZZ</name>
<dbReference type="AlphaFoldDB" id="X1AEH4"/>
<dbReference type="SUPFAM" id="SSF54862">
    <property type="entry name" value="4Fe-4S ferredoxins"/>
    <property type="match status" value="1"/>
</dbReference>
<dbReference type="InterPro" id="IPR017900">
    <property type="entry name" value="4Fe4S_Fe_S_CS"/>
</dbReference>
<reference evidence="2" key="1">
    <citation type="journal article" date="2014" name="Front. Microbiol.">
        <title>High frequency of phylogenetically diverse reductive dehalogenase-homologous genes in deep subseafloor sedimentary metagenomes.</title>
        <authorList>
            <person name="Kawai M."/>
            <person name="Futagami T."/>
            <person name="Toyoda A."/>
            <person name="Takaki Y."/>
            <person name="Nishi S."/>
            <person name="Hori S."/>
            <person name="Arai W."/>
            <person name="Tsubouchi T."/>
            <person name="Morono Y."/>
            <person name="Uchiyama I."/>
            <person name="Ito T."/>
            <person name="Fujiyama A."/>
            <person name="Inagaki F."/>
            <person name="Takami H."/>
        </authorList>
    </citation>
    <scope>NUCLEOTIDE SEQUENCE</scope>
    <source>
        <strain evidence="2">Expedition CK06-06</strain>
    </source>
</reference>
<dbReference type="PROSITE" id="PS51379">
    <property type="entry name" value="4FE4S_FER_2"/>
    <property type="match status" value="1"/>
</dbReference>
<dbReference type="EMBL" id="BART01017655">
    <property type="protein sequence ID" value="GAG80289.1"/>
    <property type="molecule type" value="Genomic_DNA"/>
</dbReference>
<dbReference type="InterPro" id="IPR017896">
    <property type="entry name" value="4Fe4S_Fe-S-bd"/>
</dbReference>
<sequence>MGSKVKTKKLKKPLKEKRTKIRIDYSICGEDGKIDPRDCCKCLKVCDPAVFTMHSALDLKFKDPYDPQRWMITPQWGSLCTRCLKCVEVCPENAISIKW</sequence>
<organism evidence="2">
    <name type="scientific">marine sediment metagenome</name>
    <dbReference type="NCBI Taxonomy" id="412755"/>
    <lineage>
        <taxon>unclassified sequences</taxon>
        <taxon>metagenomes</taxon>
        <taxon>ecological metagenomes</taxon>
    </lineage>
</organism>
<evidence type="ECO:0000259" key="1">
    <source>
        <dbReference type="PROSITE" id="PS51379"/>
    </source>
</evidence>
<feature type="domain" description="4Fe-4S ferredoxin-type" evidence="1">
    <location>
        <begin position="68"/>
        <end position="99"/>
    </location>
</feature>
<evidence type="ECO:0000313" key="2">
    <source>
        <dbReference type="EMBL" id="GAG80289.1"/>
    </source>
</evidence>
<dbReference type="PROSITE" id="PS00198">
    <property type="entry name" value="4FE4S_FER_1"/>
    <property type="match status" value="1"/>
</dbReference>
<dbReference type="Pfam" id="PF00037">
    <property type="entry name" value="Fer4"/>
    <property type="match status" value="1"/>
</dbReference>
<proteinExistence type="predicted"/>
<comment type="caution">
    <text evidence="2">The sequence shown here is derived from an EMBL/GenBank/DDBJ whole genome shotgun (WGS) entry which is preliminary data.</text>
</comment>
<protein>
    <recommendedName>
        <fullName evidence="1">4Fe-4S ferredoxin-type domain-containing protein</fullName>
    </recommendedName>
</protein>
<accession>X1AEH4</accession>
<dbReference type="Gene3D" id="3.30.70.20">
    <property type="match status" value="1"/>
</dbReference>
<gene>
    <name evidence="2" type="ORF">S01H4_33522</name>
</gene>